<dbReference type="AlphaFoldDB" id="A0A9J6P0J9"/>
<dbReference type="EMBL" id="JAGSOJ010000002">
    <property type="protein sequence ID" value="MCM1989908.1"/>
    <property type="molecule type" value="Genomic_DNA"/>
</dbReference>
<gene>
    <name evidence="1" type="ORF">KDK92_09160</name>
</gene>
<protein>
    <submittedName>
        <fullName evidence="1">Uncharacterized protein</fullName>
    </submittedName>
</protein>
<comment type="caution">
    <text evidence="1">The sequence shown here is derived from an EMBL/GenBank/DDBJ whole genome shotgun (WGS) entry which is preliminary data.</text>
</comment>
<evidence type="ECO:0000313" key="2">
    <source>
        <dbReference type="Proteomes" id="UP001056429"/>
    </source>
</evidence>
<organism evidence="1 2">
    <name type="scientific">Oceanirhabdus seepicola</name>
    <dbReference type="NCBI Taxonomy" id="2828781"/>
    <lineage>
        <taxon>Bacteria</taxon>
        <taxon>Bacillati</taxon>
        <taxon>Bacillota</taxon>
        <taxon>Clostridia</taxon>
        <taxon>Eubacteriales</taxon>
        <taxon>Clostridiaceae</taxon>
        <taxon>Oceanirhabdus</taxon>
    </lineage>
</organism>
<dbReference type="Proteomes" id="UP001056429">
    <property type="component" value="Unassembled WGS sequence"/>
</dbReference>
<dbReference type="RefSeq" id="WP_250858933.1">
    <property type="nucleotide sequence ID" value="NZ_JAGSOJ010000002.1"/>
</dbReference>
<keyword evidence="2" id="KW-1185">Reference proteome</keyword>
<proteinExistence type="predicted"/>
<reference evidence="1" key="1">
    <citation type="journal article" date="2021" name="mSystems">
        <title>Bacteria and Archaea Synergistically Convert Glycine Betaine to Biogenic Methane in the Formosa Cold Seep of the South China Sea.</title>
        <authorList>
            <person name="Li L."/>
            <person name="Zhang W."/>
            <person name="Zhang S."/>
            <person name="Song L."/>
            <person name="Sun Q."/>
            <person name="Zhang H."/>
            <person name="Xiang H."/>
            <person name="Dong X."/>
        </authorList>
    </citation>
    <scope>NUCLEOTIDE SEQUENCE</scope>
    <source>
        <strain evidence="1">ZWT</strain>
    </source>
</reference>
<name>A0A9J6P0J9_9CLOT</name>
<sequence length="117" mass="14521">MKKNEVERLYLIWKNSEGKAFRIGRLKKIKNRFYFKYFYDIVEKIIDEEDFELLPKLSRHNIEYFSEELFRTFTEMLPNRRLKEGIDEISDYERLKDNLKNLNNKEFYFIDDSEEVV</sequence>
<accession>A0A9J6P0J9</accession>
<evidence type="ECO:0000313" key="1">
    <source>
        <dbReference type="EMBL" id="MCM1989908.1"/>
    </source>
</evidence>
<reference evidence="1" key="2">
    <citation type="submission" date="2021-04" db="EMBL/GenBank/DDBJ databases">
        <authorList>
            <person name="Dong X."/>
        </authorList>
    </citation>
    <scope>NUCLEOTIDE SEQUENCE</scope>
    <source>
        <strain evidence="1">ZWT</strain>
    </source>
</reference>